<dbReference type="InterPro" id="IPR015797">
    <property type="entry name" value="NUDIX_hydrolase-like_dom_sf"/>
</dbReference>
<keyword evidence="2 3" id="KW-0378">Hydrolase</keyword>
<evidence type="ECO:0000256" key="3">
    <source>
        <dbReference type="RuleBase" id="RU003476"/>
    </source>
</evidence>
<name>A0AAP2E4P5_9BACT</name>
<dbReference type="PRINTS" id="PR00502">
    <property type="entry name" value="NUDIXFAMILY"/>
</dbReference>
<comment type="caution">
    <text evidence="5">The sequence shown here is derived from an EMBL/GenBank/DDBJ whole genome shotgun (WGS) entry which is preliminary data.</text>
</comment>
<evidence type="ECO:0000256" key="1">
    <source>
        <dbReference type="ARBA" id="ARBA00001946"/>
    </source>
</evidence>
<dbReference type="EMBL" id="JAHESE010000039">
    <property type="protein sequence ID" value="MBT1711737.1"/>
    <property type="molecule type" value="Genomic_DNA"/>
</dbReference>
<evidence type="ECO:0000313" key="5">
    <source>
        <dbReference type="EMBL" id="MBT1711737.1"/>
    </source>
</evidence>
<dbReference type="SUPFAM" id="SSF55811">
    <property type="entry name" value="Nudix"/>
    <property type="match status" value="1"/>
</dbReference>
<sequence length="154" mass="16777">MDGEIARVYGNRLRVRVCGLCWQADNLLVVRHRGISANGFWAPPGGGLETGETLEDTLVREFLEETGLHVRPGRFLFGCEFLHPPLHALELFFEATVTGGTLRVGDDPELSLLTDAAFLPVTTLAAEAAPDAHGIFRLAGSAAEVRKLCGFYRI</sequence>
<dbReference type="Gene3D" id="3.90.79.10">
    <property type="entry name" value="Nucleoside Triphosphate Pyrophosphohydrolase"/>
    <property type="match status" value="1"/>
</dbReference>
<comment type="cofactor">
    <cofactor evidence="1">
        <name>Mg(2+)</name>
        <dbReference type="ChEBI" id="CHEBI:18420"/>
    </cofactor>
</comment>
<keyword evidence="6" id="KW-1185">Reference proteome</keyword>
<reference evidence="5 6" key="1">
    <citation type="submission" date="2021-05" db="EMBL/GenBank/DDBJ databases">
        <title>A Polyphasic approach of four new species of the genus Ohtaekwangia: Ohtaekwangia histidinii sp. nov., Ohtaekwangia cretensis sp. nov., Ohtaekwangia indiensis sp. nov., Ohtaekwangia reichenbachii sp. nov. from diverse environment.</title>
        <authorList>
            <person name="Octaviana S."/>
        </authorList>
    </citation>
    <scope>NUCLEOTIDE SEQUENCE [LARGE SCALE GENOMIC DNA]</scope>
    <source>
        <strain evidence="5 6">PWU5</strain>
    </source>
</reference>
<dbReference type="InterPro" id="IPR000086">
    <property type="entry name" value="NUDIX_hydrolase_dom"/>
</dbReference>
<dbReference type="Pfam" id="PF00293">
    <property type="entry name" value="NUDIX"/>
    <property type="match status" value="1"/>
</dbReference>
<organism evidence="5 6">
    <name type="scientific">Dawidia cretensis</name>
    <dbReference type="NCBI Taxonomy" id="2782350"/>
    <lineage>
        <taxon>Bacteria</taxon>
        <taxon>Pseudomonadati</taxon>
        <taxon>Bacteroidota</taxon>
        <taxon>Cytophagia</taxon>
        <taxon>Cytophagales</taxon>
        <taxon>Chryseotaleaceae</taxon>
        <taxon>Dawidia</taxon>
    </lineage>
</organism>
<dbReference type="InterPro" id="IPR020084">
    <property type="entry name" value="NUDIX_hydrolase_CS"/>
</dbReference>
<dbReference type="PROSITE" id="PS00893">
    <property type="entry name" value="NUDIX_BOX"/>
    <property type="match status" value="1"/>
</dbReference>
<dbReference type="InterPro" id="IPR020476">
    <property type="entry name" value="Nudix_hydrolase"/>
</dbReference>
<feature type="domain" description="Nudix hydrolase" evidence="4">
    <location>
        <begin position="10"/>
        <end position="144"/>
    </location>
</feature>
<comment type="similarity">
    <text evidence="3">Belongs to the Nudix hydrolase family.</text>
</comment>
<dbReference type="PANTHER" id="PTHR43046:SF16">
    <property type="entry name" value="ADP-RIBOSE PYROPHOSPHATASE YJHB-RELATED"/>
    <property type="match status" value="1"/>
</dbReference>
<dbReference type="PROSITE" id="PS51462">
    <property type="entry name" value="NUDIX"/>
    <property type="match status" value="1"/>
</dbReference>
<dbReference type="Proteomes" id="UP001319080">
    <property type="component" value="Unassembled WGS sequence"/>
</dbReference>
<evidence type="ECO:0000256" key="2">
    <source>
        <dbReference type="ARBA" id="ARBA00022801"/>
    </source>
</evidence>
<dbReference type="RefSeq" id="WP_254087307.1">
    <property type="nucleotide sequence ID" value="NZ_JAHESE010000039.1"/>
</dbReference>
<evidence type="ECO:0000259" key="4">
    <source>
        <dbReference type="PROSITE" id="PS51462"/>
    </source>
</evidence>
<accession>A0AAP2E4P5</accession>
<gene>
    <name evidence="5" type="ORF">KK062_26080</name>
</gene>
<proteinExistence type="inferred from homology"/>
<evidence type="ECO:0000313" key="6">
    <source>
        <dbReference type="Proteomes" id="UP001319080"/>
    </source>
</evidence>
<protein>
    <submittedName>
        <fullName evidence="5">NUDIX hydrolase</fullName>
    </submittedName>
</protein>
<dbReference type="GO" id="GO:0016787">
    <property type="term" value="F:hydrolase activity"/>
    <property type="evidence" value="ECO:0007669"/>
    <property type="project" value="UniProtKB-KW"/>
</dbReference>
<dbReference type="PANTHER" id="PTHR43046">
    <property type="entry name" value="GDP-MANNOSE MANNOSYL HYDROLASE"/>
    <property type="match status" value="1"/>
</dbReference>
<dbReference type="AlphaFoldDB" id="A0AAP2E4P5"/>